<dbReference type="GO" id="GO:0016740">
    <property type="term" value="F:transferase activity"/>
    <property type="evidence" value="ECO:0007669"/>
    <property type="project" value="UniProtKB-KW"/>
</dbReference>
<dbReference type="GO" id="GO:0016787">
    <property type="term" value="F:hydrolase activity"/>
    <property type="evidence" value="ECO:0007669"/>
    <property type="project" value="InterPro"/>
</dbReference>
<dbReference type="Gene3D" id="3.30.420.190">
    <property type="entry name" value="conserved archaeal protein q6m145"/>
    <property type="match status" value="1"/>
</dbReference>
<dbReference type="EMBL" id="OY288114">
    <property type="protein sequence ID" value="CAJ0874564.1"/>
    <property type="molecule type" value="Genomic_DNA"/>
</dbReference>
<dbReference type="Gene3D" id="3.30.420.40">
    <property type="match status" value="1"/>
</dbReference>
<proteinExistence type="predicted"/>
<protein>
    <submittedName>
        <fullName evidence="2">(4-(4-[2-(Gamma-L-glutamylamino)ethyl]phenoxymethyl)furan-2-yl)methanamine synthase</fullName>
        <ecNumber evidence="2">2.5.1.131</ecNumber>
    </submittedName>
</protein>
<name>A0AA48M3R4_9ZZZZ</name>
<feature type="domain" description="Hydantoinase A/oxoprolinase" evidence="1">
    <location>
        <begin position="78"/>
        <end position="325"/>
    </location>
</feature>
<reference evidence="2" key="1">
    <citation type="submission" date="2023-07" db="EMBL/GenBank/DDBJ databases">
        <authorList>
            <person name="Pelsma A.J. K."/>
        </authorList>
    </citation>
    <scope>NUCLEOTIDE SEQUENCE</scope>
</reference>
<sequence>MRRSSARNDGDGLLVMARMTTIIGWDIGGAHVKAARVEDGRLVAVTQRACAPHMGLAHLEAPIRETLAELGVADVHRITMTAELSDAFEDRSTGVVSVAAIAAREIGAGDILFYAGARGFVERAGVAQAARSIASANWRASAELVAQQCGEALFIDMGSTTTDLVPIRSGVICAIGETDAERLVNGELAYAGFSRGAPQSYATRAPIDGRWTPLVNESFASMADVRRVLGDLPEGESPADLSPTADGRPKTVAASSARLARLVGADGLSEAQARALAFWFAQAQLRTIENQLSLLTSRSAVEEDAPVIGAGVGRIVARRLAEAQGRDYRDFADLITAPEALAAAASNCAPAAALALLAQRAHASS</sequence>
<keyword evidence="2" id="KW-0808">Transferase</keyword>
<accession>A0AA48M3R4</accession>
<dbReference type="InterPro" id="IPR002821">
    <property type="entry name" value="Hydantoinase_A"/>
</dbReference>
<dbReference type="EC" id="2.5.1.131" evidence="2"/>
<dbReference type="AlphaFoldDB" id="A0AA48M3R4"/>
<dbReference type="NCBIfam" id="TIGR03123">
    <property type="entry name" value="one_C_unchar_1"/>
    <property type="match status" value="1"/>
</dbReference>
<evidence type="ECO:0000313" key="2">
    <source>
        <dbReference type="EMBL" id="CAJ0874564.1"/>
    </source>
</evidence>
<organism evidence="2">
    <name type="scientific">freshwater sediment metagenome</name>
    <dbReference type="NCBI Taxonomy" id="556182"/>
    <lineage>
        <taxon>unclassified sequences</taxon>
        <taxon>metagenomes</taxon>
        <taxon>ecological metagenomes</taxon>
    </lineage>
</organism>
<dbReference type="Pfam" id="PF01968">
    <property type="entry name" value="Hydantoinase_A"/>
    <property type="match status" value="1"/>
</dbReference>
<gene>
    <name evidence="2" type="primary">mfnF</name>
    <name evidence="2" type="ORF">AMST5_02614</name>
</gene>
<evidence type="ECO:0000259" key="1">
    <source>
        <dbReference type="Pfam" id="PF01968"/>
    </source>
</evidence>
<dbReference type="InterPro" id="IPR002756">
    <property type="entry name" value="MfnF"/>
</dbReference>